<organism evidence="2 3">
    <name type="scientific">Suillus luteus UH-Slu-Lm8-n1</name>
    <dbReference type="NCBI Taxonomy" id="930992"/>
    <lineage>
        <taxon>Eukaryota</taxon>
        <taxon>Fungi</taxon>
        <taxon>Dikarya</taxon>
        <taxon>Basidiomycota</taxon>
        <taxon>Agaricomycotina</taxon>
        <taxon>Agaricomycetes</taxon>
        <taxon>Agaricomycetidae</taxon>
        <taxon>Boletales</taxon>
        <taxon>Suillineae</taxon>
        <taxon>Suillaceae</taxon>
        <taxon>Suillus</taxon>
    </lineage>
</organism>
<keyword evidence="3" id="KW-1185">Reference proteome</keyword>
<evidence type="ECO:0000256" key="1">
    <source>
        <dbReference type="ARBA" id="ARBA00035112"/>
    </source>
</evidence>
<reference evidence="2 3" key="1">
    <citation type="submission" date="2014-04" db="EMBL/GenBank/DDBJ databases">
        <authorList>
            <consortium name="DOE Joint Genome Institute"/>
            <person name="Kuo A."/>
            <person name="Ruytinx J."/>
            <person name="Rineau F."/>
            <person name="Colpaert J."/>
            <person name="Kohler A."/>
            <person name="Nagy L.G."/>
            <person name="Floudas D."/>
            <person name="Copeland A."/>
            <person name="Barry K.W."/>
            <person name="Cichocki N."/>
            <person name="Veneault-Fourrey C."/>
            <person name="LaButti K."/>
            <person name="Lindquist E.A."/>
            <person name="Lipzen A."/>
            <person name="Lundell T."/>
            <person name="Morin E."/>
            <person name="Murat C."/>
            <person name="Sun H."/>
            <person name="Tunlid A."/>
            <person name="Henrissat B."/>
            <person name="Grigoriev I.V."/>
            <person name="Hibbett D.S."/>
            <person name="Martin F."/>
            <person name="Nordberg H.P."/>
            <person name="Cantor M.N."/>
            <person name="Hua S.X."/>
        </authorList>
    </citation>
    <scope>NUCLEOTIDE SEQUENCE [LARGE SCALE GENOMIC DNA]</scope>
    <source>
        <strain evidence="2 3">UH-Slu-Lm8-n1</strain>
    </source>
</reference>
<dbReference type="GO" id="GO:0043386">
    <property type="term" value="P:mycotoxin biosynthetic process"/>
    <property type="evidence" value="ECO:0007669"/>
    <property type="project" value="InterPro"/>
</dbReference>
<dbReference type="OrthoDB" id="2617311at2759"/>
<dbReference type="EMBL" id="KN835227">
    <property type="protein sequence ID" value="KIK42893.1"/>
    <property type="molecule type" value="Genomic_DNA"/>
</dbReference>
<dbReference type="InParanoid" id="A0A0D0BIA2"/>
<accession>A0A0D0BIA2</accession>
<name>A0A0D0BIA2_9AGAM</name>
<proteinExistence type="inferred from homology"/>
<dbReference type="InterPro" id="IPR021765">
    <property type="entry name" value="UstYa-like"/>
</dbReference>
<evidence type="ECO:0000313" key="3">
    <source>
        <dbReference type="Proteomes" id="UP000054485"/>
    </source>
</evidence>
<gene>
    <name evidence="2" type="ORF">CY34DRAFT_804465</name>
</gene>
<dbReference type="Proteomes" id="UP000054485">
    <property type="component" value="Unassembled WGS sequence"/>
</dbReference>
<comment type="similarity">
    <text evidence="1">Belongs to the ustYa family.</text>
</comment>
<dbReference type="AlphaFoldDB" id="A0A0D0BIA2"/>
<protein>
    <submittedName>
        <fullName evidence="2">Uncharacterized protein</fullName>
    </submittedName>
</protein>
<evidence type="ECO:0000313" key="2">
    <source>
        <dbReference type="EMBL" id="KIK42893.1"/>
    </source>
</evidence>
<sequence>MTDVIWRQLTPFTYSIAQTCFVKPAGVSITEPPSIPSTTPPRRTHLDHCIEILRQDIMCPGDVAMVTYDWARGIEDPFSTSIFFINAETSRSC</sequence>
<reference evidence="3" key="2">
    <citation type="submission" date="2015-01" db="EMBL/GenBank/DDBJ databases">
        <title>Evolutionary Origins and Diversification of the Mycorrhizal Mutualists.</title>
        <authorList>
            <consortium name="DOE Joint Genome Institute"/>
            <consortium name="Mycorrhizal Genomics Consortium"/>
            <person name="Kohler A."/>
            <person name="Kuo A."/>
            <person name="Nagy L.G."/>
            <person name="Floudas D."/>
            <person name="Copeland A."/>
            <person name="Barry K.W."/>
            <person name="Cichocki N."/>
            <person name="Veneault-Fourrey C."/>
            <person name="LaButti K."/>
            <person name="Lindquist E.A."/>
            <person name="Lipzen A."/>
            <person name="Lundell T."/>
            <person name="Morin E."/>
            <person name="Murat C."/>
            <person name="Riley R."/>
            <person name="Ohm R."/>
            <person name="Sun H."/>
            <person name="Tunlid A."/>
            <person name="Henrissat B."/>
            <person name="Grigoriev I.V."/>
            <person name="Hibbett D.S."/>
            <person name="Martin F."/>
        </authorList>
    </citation>
    <scope>NUCLEOTIDE SEQUENCE [LARGE SCALE GENOMIC DNA]</scope>
    <source>
        <strain evidence="3">UH-Slu-Lm8-n1</strain>
    </source>
</reference>
<dbReference type="Pfam" id="PF11807">
    <property type="entry name" value="UstYa"/>
    <property type="match status" value="1"/>
</dbReference>
<dbReference type="HOGENOM" id="CLU_2401151_0_0_1"/>